<dbReference type="AlphaFoldDB" id="A0AAX4IXT2"/>
<name>A0AAX4IXT2_9PEZI</name>
<keyword evidence="2" id="KW-1185">Reference proteome</keyword>
<organism evidence="1 2">
    <name type="scientific">Colletotrichum destructivum</name>
    <dbReference type="NCBI Taxonomy" id="34406"/>
    <lineage>
        <taxon>Eukaryota</taxon>
        <taxon>Fungi</taxon>
        <taxon>Dikarya</taxon>
        <taxon>Ascomycota</taxon>
        <taxon>Pezizomycotina</taxon>
        <taxon>Sordariomycetes</taxon>
        <taxon>Hypocreomycetidae</taxon>
        <taxon>Glomerellales</taxon>
        <taxon>Glomerellaceae</taxon>
        <taxon>Colletotrichum</taxon>
        <taxon>Colletotrichum destructivum species complex</taxon>
    </lineage>
</organism>
<dbReference type="GeneID" id="87949564"/>
<dbReference type="KEGG" id="cdet:87949564"/>
<dbReference type="RefSeq" id="XP_062785271.1">
    <property type="nucleotide sequence ID" value="XM_062929220.1"/>
</dbReference>
<evidence type="ECO:0000313" key="2">
    <source>
        <dbReference type="Proteomes" id="UP001322277"/>
    </source>
</evidence>
<sequence>MQQYGIEWFDVLLAQNPRWVRGTATTQTIIQAANQTGAVTFTSFARFGHISGVKATFPTKAQFVTWAQRGAILKNLLHLEAAKLLHVCMLMPEQQQALGCPVRHDVPLADDFPLPPLDKMLSTTAAAFGLWMADRSRIERLRFFFEERIGTAQGLSSLVDDL</sequence>
<accession>A0AAX4IXT2</accession>
<dbReference type="EMBL" id="CP137312">
    <property type="protein sequence ID" value="WQF88050.1"/>
    <property type="molecule type" value="Genomic_DNA"/>
</dbReference>
<protein>
    <submittedName>
        <fullName evidence="1">Uncharacterized protein</fullName>
    </submittedName>
</protein>
<dbReference type="Proteomes" id="UP001322277">
    <property type="component" value="Chromosome 8"/>
</dbReference>
<gene>
    <name evidence="1" type="ORF">CDEST_13064</name>
</gene>
<reference evidence="2" key="1">
    <citation type="journal article" date="2023" name="bioRxiv">
        <title>Complete genome of the Medicago anthracnose fungus, Colletotrichum destructivum, reveals a mini-chromosome-like region within a core chromosome.</title>
        <authorList>
            <person name="Lapalu N."/>
            <person name="Simon A."/>
            <person name="Lu A."/>
            <person name="Plaumann P.-L."/>
            <person name="Amselem J."/>
            <person name="Pigne S."/>
            <person name="Auger A."/>
            <person name="Koch C."/>
            <person name="Dallery J.-F."/>
            <person name="O'Connell R.J."/>
        </authorList>
    </citation>
    <scope>NUCLEOTIDE SEQUENCE [LARGE SCALE GENOMIC DNA]</scope>
    <source>
        <strain evidence="2">CBS 520.97</strain>
    </source>
</reference>
<evidence type="ECO:0000313" key="1">
    <source>
        <dbReference type="EMBL" id="WQF88050.1"/>
    </source>
</evidence>
<proteinExistence type="predicted"/>